<dbReference type="EC" id="2.3.2.27" evidence="2"/>
<proteinExistence type="predicted"/>
<protein>
    <recommendedName>
        <fullName evidence="2 3">U-box domain-containing protein</fullName>
        <ecNumber evidence="2">2.3.2.27</ecNumber>
    </recommendedName>
    <alternativeName>
        <fullName evidence="2">RING-type E3 ubiquitin transferase PUB</fullName>
    </alternativeName>
</protein>
<comment type="catalytic activity">
    <reaction evidence="2">
        <text>S-ubiquitinyl-[E2 ubiquitin-conjugating enzyme]-L-cysteine + [acceptor protein]-L-lysine = [E2 ubiquitin-conjugating enzyme]-L-cysteine + N(6)-ubiquitinyl-[acceptor protein]-L-lysine.</text>
        <dbReference type="EC" id="2.3.2.27"/>
    </reaction>
</comment>
<name>A0AAD7PYT1_QUISA</name>
<evidence type="ECO:0000313" key="5">
    <source>
        <dbReference type="Proteomes" id="UP001163823"/>
    </source>
</evidence>
<keyword evidence="1 2" id="KW-0833">Ubl conjugation pathway</keyword>
<dbReference type="InterPro" id="IPR045185">
    <property type="entry name" value="PUB22/23/24-like"/>
</dbReference>
<dbReference type="InterPro" id="IPR011989">
    <property type="entry name" value="ARM-like"/>
</dbReference>
<dbReference type="AlphaFoldDB" id="A0AAD7PYT1"/>
<feature type="domain" description="U-box" evidence="3">
    <location>
        <begin position="5"/>
        <end position="225"/>
    </location>
</feature>
<dbReference type="PANTHER" id="PTHR22849">
    <property type="entry name" value="WDSAM1 PROTEIN"/>
    <property type="match status" value="1"/>
</dbReference>
<sequence>MEFRNGAFMESLRRVMQSGYYESRAYSVLLLKSILELGDPMHLVGLKPEYFGELVQVLKDQISHQASKATLKTLIHACPWGRNRVKAVESGAVSVLIDLLLDCNERRTCEMMLMVLDMLCACAEGRAELLGHGAGLAIVSKKILRVSMVASEKAVRILSSISRFSATKSVVQEMLQLGVVAKLCLVFVHGDSGSKTKEKAREILKMHAGAWRNSSCIPTSLISSYPS</sequence>
<dbReference type="PANTHER" id="PTHR22849:SF132">
    <property type="entry name" value="E3 UBIQUITIN-PROTEIN LIGASE PUB23"/>
    <property type="match status" value="1"/>
</dbReference>
<dbReference type="SUPFAM" id="SSF48371">
    <property type="entry name" value="ARM repeat"/>
    <property type="match status" value="1"/>
</dbReference>
<dbReference type="KEGG" id="qsa:O6P43_009677"/>
<dbReference type="Gene3D" id="1.25.10.10">
    <property type="entry name" value="Leucine-rich Repeat Variant"/>
    <property type="match status" value="1"/>
</dbReference>
<accession>A0AAD7PYT1</accession>
<dbReference type="InterPro" id="IPR016024">
    <property type="entry name" value="ARM-type_fold"/>
</dbReference>
<evidence type="ECO:0000256" key="2">
    <source>
        <dbReference type="RuleBase" id="RU369093"/>
    </source>
</evidence>
<dbReference type="EMBL" id="JARAOO010000004">
    <property type="protein sequence ID" value="KAJ7971684.1"/>
    <property type="molecule type" value="Genomic_DNA"/>
</dbReference>
<dbReference type="Pfam" id="PF25598">
    <property type="entry name" value="ARM_PUB"/>
    <property type="match status" value="1"/>
</dbReference>
<comment type="function">
    <text evidence="2">Functions as an E3 ubiquitin ligase.</text>
</comment>
<dbReference type="Proteomes" id="UP001163823">
    <property type="component" value="Chromosome 4"/>
</dbReference>
<evidence type="ECO:0000259" key="3">
    <source>
        <dbReference type="Pfam" id="PF25598"/>
    </source>
</evidence>
<gene>
    <name evidence="4" type="ORF">O6P43_009677</name>
</gene>
<comment type="caution">
    <text evidence="4">The sequence shown here is derived from an EMBL/GenBank/DDBJ whole genome shotgun (WGS) entry which is preliminary data.</text>
</comment>
<evidence type="ECO:0000313" key="4">
    <source>
        <dbReference type="EMBL" id="KAJ7971684.1"/>
    </source>
</evidence>
<comment type="pathway">
    <text evidence="2">Protein modification; protein ubiquitination.</text>
</comment>
<reference evidence="4" key="1">
    <citation type="journal article" date="2023" name="Science">
        <title>Elucidation of the pathway for biosynthesis of saponin adjuvants from the soapbark tree.</title>
        <authorList>
            <person name="Reed J."/>
            <person name="Orme A."/>
            <person name="El-Demerdash A."/>
            <person name="Owen C."/>
            <person name="Martin L.B.B."/>
            <person name="Misra R.C."/>
            <person name="Kikuchi S."/>
            <person name="Rejzek M."/>
            <person name="Martin A.C."/>
            <person name="Harkess A."/>
            <person name="Leebens-Mack J."/>
            <person name="Louveau T."/>
            <person name="Stephenson M.J."/>
            <person name="Osbourn A."/>
        </authorList>
    </citation>
    <scope>NUCLEOTIDE SEQUENCE</scope>
    <source>
        <strain evidence="4">S10</strain>
    </source>
</reference>
<keyword evidence="5" id="KW-1185">Reference proteome</keyword>
<dbReference type="InterPro" id="IPR058678">
    <property type="entry name" value="ARM_PUB"/>
</dbReference>
<keyword evidence="2 4" id="KW-0808">Transferase</keyword>
<evidence type="ECO:0000256" key="1">
    <source>
        <dbReference type="ARBA" id="ARBA00022786"/>
    </source>
</evidence>
<dbReference type="GO" id="GO:0061630">
    <property type="term" value="F:ubiquitin protein ligase activity"/>
    <property type="evidence" value="ECO:0007669"/>
    <property type="project" value="UniProtKB-UniRule"/>
</dbReference>
<organism evidence="4 5">
    <name type="scientific">Quillaja saponaria</name>
    <name type="common">Soap bark tree</name>
    <dbReference type="NCBI Taxonomy" id="32244"/>
    <lineage>
        <taxon>Eukaryota</taxon>
        <taxon>Viridiplantae</taxon>
        <taxon>Streptophyta</taxon>
        <taxon>Embryophyta</taxon>
        <taxon>Tracheophyta</taxon>
        <taxon>Spermatophyta</taxon>
        <taxon>Magnoliopsida</taxon>
        <taxon>eudicotyledons</taxon>
        <taxon>Gunneridae</taxon>
        <taxon>Pentapetalae</taxon>
        <taxon>rosids</taxon>
        <taxon>fabids</taxon>
        <taxon>Fabales</taxon>
        <taxon>Quillajaceae</taxon>
        <taxon>Quillaja</taxon>
    </lineage>
</organism>
<dbReference type="GO" id="GO:0016567">
    <property type="term" value="P:protein ubiquitination"/>
    <property type="evidence" value="ECO:0007669"/>
    <property type="project" value="UniProtKB-UniRule"/>
</dbReference>